<dbReference type="AlphaFoldDB" id="A0A1I9G688"/>
<proteinExistence type="predicted"/>
<reference evidence="1" key="1">
    <citation type="journal article" date="2007" name="Science">
        <title>Draft genome of the filarial nematode parasite Brugia malayi.</title>
        <authorList>
            <person name="Ghedin E."/>
            <person name="Wang S."/>
            <person name="Spiro D."/>
            <person name="Caler E."/>
            <person name="Zhao Q."/>
            <person name="Crabtree J."/>
            <person name="Allen J.E."/>
            <person name="Delcher A.L."/>
            <person name="Guiliano D.B."/>
            <person name="Miranda-Saavedra D."/>
            <person name="Angiuoli S.V."/>
            <person name="Creasy T."/>
            <person name="Amedeo P."/>
            <person name="Haas B."/>
            <person name="El-Sayed N.M."/>
            <person name="Wortman J.R."/>
            <person name="Feldblyum T."/>
            <person name="Tallon L."/>
            <person name="Schatz M."/>
            <person name="Shumway M."/>
            <person name="Koo H."/>
            <person name="Salzberg S.L."/>
            <person name="Schobel S."/>
            <person name="Pertea M."/>
            <person name="Pop M."/>
            <person name="White O."/>
            <person name="Barton G.J."/>
            <person name="Carlow C.K."/>
            <person name="Crawford M.J."/>
            <person name="Daub J."/>
            <person name="Dimmic M.W."/>
            <person name="Estes C.F."/>
            <person name="Foster J.M."/>
            <person name="Ganatra M."/>
            <person name="Gregory W.F."/>
            <person name="Johnson N.M."/>
            <person name="Jin J."/>
            <person name="Komuniecki R."/>
            <person name="Korf I."/>
            <person name="Kumar S."/>
            <person name="Laney S."/>
            <person name="Li B.W."/>
            <person name="Li W."/>
            <person name="Lindblom T.H."/>
            <person name="Lustigman S."/>
            <person name="Ma D."/>
            <person name="Maina C.V."/>
            <person name="Martin D.M."/>
            <person name="McCarter J.P."/>
            <person name="McReynolds L."/>
            <person name="Mitreva M."/>
            <person name="Nutman T.B."/>
            <person name="Parkinson J."/>
            <person name="Peregrin-Alvarez J.M."/>
            <person name="Poole C."/>
            <person name="Ren Q."/>
            <person name="Saunders L."/>
            <person name="Sluder A.E."/>
            <person name="Smith K."/>
            <person name="Stanke M."/>
            <person name="Unnasch T.R."/>
            <person name="Ware J."/>
            <person name="Wei A.D."/>
            <person name="Weil G."/>
            <person name="Williams D.J."/>
            <person name="Zhang Y."/>
            <person name="Williams S.A."/>
            <person name="Fraser-Liggett C."/>
            <person name="Slatko B."/>
            <person name="Blaxter M.L."/>
            <person name="Scott A.L."/>
        </authorList>
    </citation>
    <scope>NUCLEOTIDE SEQUENCE</scope>
    <source>
        <strain evidence="1">FR3</strain>
    </source>
</reference>
<protein>
    <submittedName>
        <fullName evidence="1">Bm1059</fullName>
    </submittedName>
</protein>
<reference evidence="1" key="2">
    <citation type="submission" date="2012-12" db="EMBL/GenBank/DDBJ databases">
        <authorList>
            <consortium name="WormBase Consortium"/>
            <person name="Ghedin E."/>
            <person name="Paulini M."/>
        </authorList>
    </citation>
    <scope>NUCLEOTIDE SEQUENCE</scope>
    <source>
        <strain evidence="1">FR3</strain>
    </source>
</reference>
<name>A0A1I9G688_BRUMA</name>
<sequence>MWPKVWMKAKVLRCAYQGERERERERGRELLRLFGSFCLERKIGGCWQSSRDKLRCFTYLDFPGQIK</sequence>
<dbReference type="EMBL" id="LN857024">
    <property type="protein sequence ID" value="CDQ03005.1"/>
    <property type="molecule type" value="Genomic_DNA"/>
</dbReference>
<accession>A0A1I9G688</accession>
<gene>
    <name evidence="1" type="primary">Bm1059</name>
    <name evidence="1" type="ORF">BM_Bm1059</name>
</gene>
<evidence type="ECO:0000313" key="1">
    <source>
        <dbReference type="EMBL" id="CDQ03005.1"/>
    </source>
</evidence>
<organism evidence="1">
    <name type="scientific">Brugia malayi</name>
    <name type="common">Filarial nematode worm</name>
    <dbReference type="NCBI Taxonomy" id="6279"/>
    <lineage>
        <taxon>Eukaryota</taxon>
        <taxon>Metazoa</taxon>
        <taxon>Ecdysozoa</taxon>
        <taxon>Nematoda</taxon>
        <taxon>Chromadorea</taxon>
        <taxon>Rhabditida</taxon>
        <taxon>Spirurina</taxon>
        <taxon>Spiruromorpha</taxon>
        <taxon>Filarioidea</taxon>
        <taxon>Onchocercidae</taxon>
        <taxon>Brugia</taxon>
    </lineage>
</organism>